<dbReference type="STRING" id="349124.Hhal_0307"/>
<dbReference type="OrthoDB" id="9803532at2"/>
<dbReference type="PANTHER" id="PTHR34595:SF7">
    <property type="entry name" value="SLL1039 PROTEIN"/>
    <property type="match status" value="1"/>
</dbReference>
<accession>A1WTT9</accession>
<dbReference type="Pfam" id="PF04168">
    <property type="entry name" value="Alpha-E"/>
    <property type="match status" value="1"/>
</dbReference>
<sequence length="310" mass="35041">MLSRLAEHVYWMARYLERAENTARLISTGTHLALDQPHAVRIDWRALVEVLGGPEAAAQCDPNRTPERAAMLELIPASQHPSSIHAAVVRARENARTVRDLLPDELRERINQLYFHTHRGAETAVDRTHRFEYLRGVIEYAQGISGVIEGTLSRGPTYQFLMLGRHLERADMTTRTIDVRAATLPRDEDDHPPTWDDAVWMNMLRYLGGYSQFRQQRGPGIQGPGVVDFLLRDDRFPRSVRFCTQRMERALGELPHPESPCRLLAAAEERATAPVEAPLDAGALHRRLDALQVDLSQVHASLGETYFSEG</sequence>
<dbReference type="InterPro" id="IPR051680">
    <property type="entry name" value="ATP-dep_Glu-Cys_Ligase-2"/>
</dbReference>
<organism evidence="2 3">
    <name type="scientific">Halorhodospira halophila (strain DSM 244 / SL1)</name>
    <name type="common">Ectothiorhodospira halophila (strain DSM 244 / SL1)</name>
    <dbReference type="NCBI Taxonomy" id="349124"/>
    <lineage>
        <taxon>Bacteria</taxon>
        <taxon>Pseudomonadati</taxon>
        <taxon>Pseudomonadota</taxon>
        <taxon>Gammaproteobacteria</taxon>
        <taxon>Chromatiales</taxon>
        <taxon>Ectothiorhodospiraceae</taxon>
        <taxon>Halorhodospira</taxon>
    </lineage>
</organism>
<dbReference type="KEGG" id="hha:Hhal_0307"/>
<dbReference type="AlphaFoldDB" id="A1WTT9"/>
<gene>
    <name evidence="2" type="ordered locus">Hhal_0307</name>
</gene>
<reference evidence="2 3" key="2">
    <citation type="journal article" date="2013" name="Stand. Genomic Sci.">
        <title>Complete genome sequence of Halorhodospira halophila SL1.</title>
        <authorList>
            <person name="Challacombe J.F."/>
            <person name="Majid S."/>
            <person name="Deole R."/>
            <person name="Brettin T.S."/>
            <person name="Bruce D."/>
            <person name="Delano S.F."/>
            <person name="Detter J.C."/>
            <person name="Gleasner C.D."/>
            <person name="Han C.S."/>
            <person name="Misra M."/>
            <person name="Reitenga K.G."/>
            <person name="Mikhailova N."/>
            <person name="Woyke T."/>
            <person name="Pitluck S."/>
            <person name="Nolan M."/>
            <person name="Land M.L."/>
            <person name="Saunders E."/>
            <person name="Tapia R."/>
            <person name="Lapidus A."/>
            <person name="Ivanova N."/>
            <person name="Hoff W.D."/>
        </authorList>
    </citation>
    <scope>NUCLEOTIDE SEQUENCE [LARGE SCALE GENOMIC DNA]</scope>
    <source>
        <strain evidence="3">DSM 244 / SL1</strain>
    </source>
</reference>
<evidence type="ECO:0000259" key="1">
    <source>
        <dbReference type="Pfam" id="PF04168"/>
    </source>
</evidence>
<keyword evidence="3" id="KW-1185">Reference proteome</keyword>
<dbReference type="EMBL" id="CP000544">
    <property type="protein sequence ID" value="ABM61101.1"/>
    <property type="molecule type" value="Genomic_DNA"/>
</dbReference>
<dbReference type="HOGENOM" id="CLU_071567_1_0_6"/>
<dbReference type="InterPro" id="IPR007296">
    <property type="entry name" value="DUF403"/>
</dbReference>
<dbReference type="eggNOG" id="COG2307">
    <property type="taxonomic scope" value="Bacteria"/>
</dbReference>
<evidence type="ECO:0000313" key="3">
    <source>
        <dbReference type="Proteomes" id="UP000000647"/>
    </source>
</evidence>
<proteinExistence type="predicted"/>
<feature type="domain" description="DUF403" evidence="1">
    <location>
        <begin position="1"/>
        <end position="307"/>
    </location>
</feature>
<dbReference type="RefSeq" id="WP_011813124.1">
    <property type="nucleotide sequence ID" value="NC_008789.1"/>
</dbReference>
<evidence type="ECO:0000313" key="2">
    <source>
        <dbReference type="EMBL" id="ABM61101.1"/>
    </source>
</evidence>
<protein>
    <recommendedName>
        <fullName evidence="1">DUF403 domain-containing protein</fullName>
    </recommendedName>
</protein>
<reference evidence="3" key="1">
    <citation type="submission" date="2006-12" db="EMBL/GenBank/DDBJ databases">
        <title>Complete sequence of Halorhodospira halophila SL1.</title>
        <authorList>
            <consortium name="US DOE Joint Genome Institute"/>
            <person name="Copeland A."/>
            <person name="Lucas S."/>
            <person name="Lapidus A."/>
            <person name="Barry K."/>
            <person name="Detter J.C."/>
            <person name="Glavina del Rio T."/>
            <person name="Hammon N."/>
            <person name="Israni S."/>
            <person name="Dalin E."/>
            <person name="Tice H."/>
            <person name="Pitluck S."/>
            <person name="Saunders E."/>
            <person name="Brettin T."/>
            <person name="Bruce D."/>
            <person name="Han C."/>
            <person name="Tapia R."/>
            <person name="Schmutz J."/>
            <person name="Larimer F."/>
            <person name="Land M."/>
            <person name="Hauser L."/>
            <person name="Kyrpides N."/>
            <person name="Mikhailova N."/>
            <person name="Hoff W."/>
            <person name="Richardson P."/>
        </authorList>
    </citation>
    <scope>NUCLEOTIDE SEQUENCE [LARGE SCALE GENOMIC DNA]</scope>
    <source>
        <strain evidence="3">DSM 244 / SL1</strain>
    </source>
</reference>
<dbReference type="PANTHER" id="PTHR34595">
    <property type="entry name" value="BLR5612 PROTEIN"/>
    <property type="match status" value="1"/>
</dbReference>
<dbReference type="Proteomes" id="UP000000647">
    <property type="component" value="Chromosome"/>
</dbReference>
<name>A1WTT9_HALHL</name>